<dbReference type="PROSITE" id="PS50006">
    <property type="entry name" value="FHA_DOMAIN"/>
    <property type="match status" value="1"/>
</dbReference>
<evidence type="ECO:0000313" key="2">
    <source>
        <dbReference type="EMBL" id="SEO30745.1"/>
    </source>
</evidence>
<dbReference type="Pfam" id="PF12401">
    <property type="entry name" value="FhaA_N"/>
    <property type="match status" value="1"/>
</dbReference>
<feature type="domain" description="FHA" evidence="1">
    <location>
        <begin position="181"/>
        <end position="230"/>
    </location>
</feature>
<dbReference type="STRING" id="112903.SAMN04490178_101160"/>
<dbReference type="SMART" id="SM00240">
    <property type="entry name" value="FHA"/>
    <property type="match status" value="1"/>
</dbReference>
<dbReference type="RefSeq" id="WP_245732168.1">
    <property type="nucleotide sequence ID" value="NZ_FODY01000001.1"/>
</dbReference>
<evidence type="ECO:0000259" key="1">
    <source>
        <dbReference type="PROSITE" id="PS50006"/>
    </source>
</evidence>
<dbReference type="InterPro" id="IPR042287">
    <property type="entry name" value="FhaA_N_sf"/>
</dbReference>
<protein>
    <submittedName>
        <fullName evidence="2">FHA domain-containing protein</fullName>
    </submittedName>
</protein>
<organism evidence="2 3">
    <name type="scientific">Propionispora vibrioides</name>
    <dbReference type="NCBI Taxonomy" id="112903"/>
    <lineage>
        <taxon>Bacteria</taxon>
        <taxon>Bacillati</taxon>
        <taxon>Bacillota</taxon>
        <taxon>Negativicutes</taxon>
        <taxon>Selenomonadales</taxon>
        <taxon>Sporomusaceae</taxon>
        <taxon>Propionispora</taxon>
    </lineage>
</organism>
<sequence length="253" mass="28437">MGIKFVRSLEDLFEKCIEGFLNKKIAGELQPVEIAKQLFRAMEDARSISVDHIYVPNGYVVYVSKQDYDRMLPYQETICTELANYLNEQASRRGFTLVGNPLISLEPDESLLQGNVRINAEYTEPSMEMPSGGSVESELSDTRVFTKLSPAAGQQDGRMAVLQVVEGVDEGKSLEIGKRRINLGRREGNELTLTDMNTSRLHSYIIYEDNSHILHDANSLNGLYVNGQRVSRKVLRSGDEIKLGNTVIVYEVK</sequence>
<gene>
    <name evidence="2" type="ORF">SAMN04490178_101160</name>
</gene>
<dbReference type="Proteomes" id="UP000198847">
    <property type="component" value="Unassembled WGS sequence"/>
</dbReference>
<dbReference type="CDD" id="cd00060">
    <property type="entry name" value="FHA"/>
    <property type="match status" value="1"/>
</dbReference>
<dbReference type="Gene3D" id="3.30.2320.60">
    <property type="entry name" value="FhaA, phosphopeptide-binding domain (DUF3662)"/>
    <property type="match status" value="1"/>
</dbReference>
<accession>A0A1H8NMB8</accession>
<dbReference type="AlphaFoldDB" id="A0A1H8NMB8"/>
<dbReference type="SUPFAM" id="SSF49879">
    <property type="entry name" value="SMAD/FHA domain"/>
    <property type="match status" value="1"/>
</dbReference>
<keyword evidence="3" id="KW-1185">Reference proteome</keyword>
<evidence type="ECO:0000313" key="3">
    <source>
        <dbReference type="Proteomes" id="UP000198847"/>
    </source>
</evidence>
<name>A0A1H8NMB8_9FIRM</name>
<dbReference type="InterPro" id="IPR022128">
    <property type="entry name" value="FhaA_N"/>
</dbReference>
<dbReference type="Pfam" id="PF00498">
    <property type="entry name" value="FHA"/>
    <property type="match status" value="1"/>
</dbReference>
<dbReference type="Gene3D" id="2.60.200.20">
    <property type="match status" value="1"/>
</dbReference>
<dbReference type="InterPro" id="IPR008984">
    <property type="entry name" value="SMAD_FHA_dom_sf"/>
</dbReference>
<dbReference type="EMBL" id="FODY01000001">
    <property type="protein sequence ID" value="SEO30745.1"/>
    <property type="molecule type" value="Genomic_DNA"/>
</dbReference>
<reference evidence="2 3" key="1">
    <citation type="submission" date="2016-10" db="EMBL/GenBank/DDBJ databases">
        <authorList>
            <person name="de Groot N.N."/>
        </authorList>
    </citation>
    <scope>NUCLEOTIDE SEQUENCE [LARGE SCALE GENOMIC DNA]</scope>
    <source>
        <strain evidence="2 3">DSM 13305</strain>
    </source>
</reference>
<dbReference type="InterPro" id="IPR000253">
    <property type="entry name" value="FHA_dom"/>
</dbReference>
<proteinExistence type="predicted"/>